<dbReference type="EMBL" id="CP045032">
    <property type="protein sequence ID" value="QFQ01986.1"/>
    <property type="molecule type" value="Genomic_DNA"/>
</dbReference>
<dbReference type="InterPro" id="IPR025327">
    <property type="entry name" value="DUF4233"/>
</dbReference>
<dbReference type="Proteomes" id="UP000326711">
    <property type="component" value="Chromosome"/>
</dbReference>
<feature type="transmembrane region" description="Helical" evidence="2">
    <location>
        <begin position="93"/>
        <end position="122"/>
    </location>
</feature>
<dbReference type="AlphaFoldDB" id="A0A5J6Z4J4"/>
<protein>
    <recommendedName>
        <fullName evidence="5">DUF4233 domain-containing protein</fullName>
    </recommendedName>
</protein>
<feature type="region of interest" description="Disordered" evidence="1">
    <location>
        <begin position="1"/>
        <end position="25"/>
    </location>
</feature>
<keyword evidence="2" id="KW-0472">Membrane</keyword>
<feature type="transmembrane region" description="Helical" evidence="2">
    <location>
        <begin position="32"/>
        <end position="52"/>
    </location>
</feature>
<keyword evidence="2" id="KW-1133">Transmembrane helix</keyword>
<reference evidence="4" key="1">
    <citation type="submission" date="2019-10" db="EMBL/GenBank/DDBJ databases">
        <title>Complete genome sequence of Corynebacterium urogenitalis DSM 108747, isolated from the genital tract of a cow.</title>
        <authorList>
            <person name="Ruckert C."/>
            <person name="Ballas P."/>
            <person name="Wagener K."/>
            <person name="Drillich M."/>
            <person name="Kaempfer P."/>
            <person name="Busse H.-J."/>
            <person name="Ehling-Schulz M."/>
        </authorList>
    </citation>
    <scope>NUCLEOTIDE SEQUENCE [LARGE SCALE GENOMIC DNA]</scope>
    <source>
        <strain evidence="4">LMM 1652</strain>
    </source>
</reference>
<gene>
    <name evidence="3" type="ORF">CUROG_03015</name>
</gene>
<evidence type="ECO:0000256" key="1">
    <source>
        <dbReference type="SAM" id="MobiDB-lite"/>
    </source>
</evidence>
<sequence length="144" mass="15545">MSRKKSERPVEMGPLGPGHAPKNDPMKGLRGVMAGTHIMEAITILLGLTVVARVDGGDLATPFNLSYVIGLGVLMIIAAFLQKAKFADGMNIGLQVLAILGVIVHVSIGVVGVLFAAVWWYIYTLKRNMVLRMKRGLLPSQHID</sequence>
<dbReference type="KEGG" id="cuo:CUROG_03015"/>
<keyword evidence="4" id="KW-1185">Reference proteome</keyword>
<organism evidence="3 4">
    <name type="scientific">Corynebacterium urogenitale</name>
    <dbReference type="NCBI Taxonomy" id="2487892"/>
    <lineage>
        <taxon>Bacteria</taxon>
        <taxon>Bacillati</taxon>
        <taxon>Actinomycetota</taxon>
        <taxon>Actinomycetes</taxon>
        <taxon>Mycobacteriales</taxon>
        <taxon>Corynebacteriaceae</taxon>
        <taxon>Corynebacterium</taxon>
    </lineage>
</organism>
<proteinExistence type="predicted"/>
<accession>A0A5J6Z4J4</accession>
<evidence type="ECO:0008006" key="5">
    <source>
        <dbReference type="Google" id="ProtNLM"/>
    </source>
</evidence>
<name>A0A5J6Z4J4_9CORY</name>
<dbReference type="Pfam" id="PF14017">
    <property type="entry name" value="DUF4233"/>
    <property type="match status" value="1"/>
</dbReference>
<evidence type="ECO:0000256" key="2">
    <source>
        <dbReference type="SAM" id="Phobius"/>
    </source>
</evidence>
<evidence type="ECO:0000313" key="4">
    <source>
        <dbReference type="Proteomes" id="UP000326711"/>
    </source>
</evidence>
<evidence type="ECO:0000313" key="3">
    <source>
        <dbReference type="EMBL" id="QFQ01986.1"/>
    </source>
</evidence>
<keyword evidence="2" id="KW-0812">Transmembrane</keyword>
<feature type="transmembrane region" description="Helical" evidence="2">
    <location>
        <begin position="64"/>
        <end position="81"/>
    </location>
</feature>